<dbReference type="Gene3D" id="2.30.42.10">
    <property type="match status" value="1"/>
</dbReference>
<keyword evidence="4" id="KW-1185">Reference proteome</keyword>
<proteinExistence type="predicted"/>
<dbReference type="CDD" id="cd00136">
    <property type="entry name" value="PDZ_canonical"/>
    <property type="match status" value="1"/>
</dbReference>
<dbReference type="SUPFAM" id="SSF50156">
    <property type="entry name" value="PDZ domain-like"/>
    <property type="match status" value="1"/>
</dbReference>
<evidence type="ECO:0000313" key="4">
    <source>
        <dbReference type="Proteomes" id="UP000019760"/>
    </source>
</evidence>
<dbReference type="AlphaFoldDB" id="A0A023D2P0"/>
<dbReference type="Gene3D" id="2.60.40.3650">
    <property type="match status" value="1"/>
</dbReference>
<dbReference type="Pfam" id="PF05299">
    <property type="entry name" value="Peptidase_M61"/>
    <property type="match status" value="1"/>
</dbReference>
<accession>A0A023D2P0</accession>
<dbReference type="PIRSF" id="PIRSF016493">
    <property type="entry name" value="Glycyl_aminpptds"/>
    <property type="match status" value="1"/>
</dbReference>
<dbReference type="InterPro" id="IPR036034">
    <property type="entry name" value="PDZ_sf"/>
</dbReference>
<dbReference type="Gene3D" id="1.10.390.10">
    <property type="entry name" value="Neutral Protease Domain 2"/>
    <property type="match status" value="1"/>
</dbReference>
<comment type="caution">
    <text evidence="3">The sequence shown here is derived from an EMBL/GenBank/DDBJ whole genome shotgun (WGS) entry which is preliminary data.</text>
</comment>
<evidence type="ECO:0000259" key="2">
    <source>
        <dbReference type="Pfam" id="PF17899"/>
    </source>
</evidence>
<reference evidence="4" key="1">
    <citation type="journal article" date="2014" name="FEMS Microbiol. Lett.">
        <title>Draft Genomic DNA Sequence of the Facultatively Methylotrophic Bacterium Acidomonas methanolica type strain MB58.</title>
        <authorList>
            <person name="Higashiura N."/>
            <person name="Hadano H."/>
            <person name="Hirakawa H."/>
            <person name="Matsutani M."/>
            <person name="Takabe S."/>
            <person name="Matsushita K."/>
            <person name="Azuma Y."/>
        </authorList>
    </citation>
    <scope>NUCLEOTIDE SEQUENCE [LARGE SCALE GENOMIC DNA]</scope>
    <source>
        <strain evidence="4">MB58</strain>
    </source>
</reference>
<organism evidence="3 4">
    <name type="scientific">Acidomonas methanolica NBRC 104435</name>
    <dbReference type="NCBI Taxonomy" id="1231351"/>
    <lineage>
        <taxon>Bacteria</taxon>
        <taxon>Pseudomonadati</taxon>
        <taxon>Pseudomonadota</taxon>
        <taxon>Alphaproteobacteria</taxon>
        <taxon>Acetobacterales</taxon>
        <taxon>Acetobacteraceae</taxon>
        <taxon>Acidomonas</taxon>
    </lineage>
</organism>
<sequence length="617" mass="68610">MPKPLDKPFPGVVRLDVDATDLHRHVMTVHETIPIPPEARKAGDFVVLYPKWLPGNHSPSGPLPQLAGIMIKSGDRTLDWLRDPVDVYAFHIPVGKDDKSVDLTFQFLSAVTDTEGRVVMTPHIVNVQWNAVSLYPAGYYSHDIAVNASVTLPTGWQIGTALRPVGPPSNSATGTTTRFGLVTYNTLVDSPLFAGAYFKRVTLSKPGATPVSLNMVADKPSDLVYTDEEMQAHRNLVAQAIKTFGSQHYDHYDFLLALSDELGGIGLEHHRSSEDGVSQDYFTDWAHSYPQRDLLAHEYTHSWNGKYRRPADLYGPTFNDVQRGSLLWVYEGQTQYWGNVLAARSGLVTKAQGFEALALQAASYAQQAGRVWRPVEDTTNDPTIAQRRPKSWRDYQRSEDYYVEGQLVWLDADTLIRKLTGEKKSLDDFARAFFGTNDGSFVTSTYEFDDVVKTLNSVVPYDWARFLRDRIYTVRPQAPLDGLATGGYRLVFNDKPNEFMVLGAKHRHYVNFLFSLGFDISEKGELKLVHWGGPAWNAGLAIHDEIVAVNGDAFSIEGLTEAIKAAAMPGAEPIVLIVKSGGHLRTVTVPYGGGMRFPHLERVDGTPDRLSAIYAPR</sequence>
<dbReference type="Pfam" id="PF17899">
    <property type="entry name" value="Peptidase_M61_N"/>
    <property type="match status" value="1"/>
</dbReference>
<dbReference type="InterPro" id="IPR024191">
    <property type="entry name" value="Peptidase_M61"/>
</dbReference>
<dbReference type="InterPro" id="IPR007963">
    <property type="entry name" value="Peptidase_M61_catalytic"/>
</dbReference>
<gene>
    <name evidence="3" type="ORF">Amme_019_005</name>
</gene>
<name>A0A023D2P0_ACIMT</name>
<reference evidence="3 4" key="2">
    <citation type="journal article" date="2014" name="FEMS Microbiol. Lett.">
        <title>Draft genomic DNA sequence of the facultatively methylotrophic bacterium Acidomonas methanolica type strain MB58.</title>
        <authorList>
            <person name="Higashiura N."/>
            <person name="Hadano H."/>
            <person name="Hirakawa H."/>
            <person name="Matsutani M."/>
            <person name="Takabe S."/>
            <person name="Matsushita K."/>
            <person name="Azuma Y."/>
        </authorList>
    </citation>
    <scope>NUCLEOTIDE SEQUENCE [LARGE SCALE GENOMIC DNA]</scope>
    <source>
        <strain evidence="3 4">MB58</strain>
    </source>
</reference>
<feature type="domain" description="Peptidase M61 catalytic" evidence="1">
    <location>
        <begin position="292"/>
        <end position="408"/>
    </location>
</feature>
<dbReference type="Proteomes" id="UP000019760">
    <property type="component" value="Unassembled WGS sequence"/>
</dbReference>
<evidence type="ECO:0000259" key="1">
    <source>
        <dbReference type="Pfam" id="PF05299"/>
    </source>
</evidence>
<protein>
    <submittedName>
        <fullName evidence="3">Peptidase</fullName>
    </submittedName>
</protein>
<dbReference type="InterPro" id="IPR027268">
    <property type="entry name" value="Peptidase_M4/M1_CTD_sf"/>
</dbReference>
<feature type="domain" description="Peptidase M61 N-terminal" evidence="2">
    <location>
        <begin position="15"/>
        <end position="196"/>
    </location>
</feature>
<dbReference type="EMBL" id="BAND01000019">
    <property type="protein sequence ID" value="GAJ28329.1"/>
    <property type="molecule type" value="Genomic_DNA"/>
</dbReference>
<dbReference type="SUPFAM" id="SSF55486">
    <property type="entry name" value="Metalloproteases ('zincins'), catalytic domain"/>
    <property type="match status" value="1"/>
</dbReference>
<evidence type="ECO:0000313" key="3">
    <source>
        <dbReference type="EMBL" id="GAJ28329.1"/>
    </source>
</evidence>
<dbReference type="InterPro" id="IPR040756">
    <property type="entry name" value="Peptidase_M61_N"/>
</dbReference>